<feature type="transmembrane region" description="Helical" evidence="6">
    <location>
        <begin position="730"/>
        <end position="749"/>
    </location>
</feature>
<dbReference type="PANTHER" id="PTHR33406:SF13">
    <property type="entry name" value="MEMBRANE PROTEIN YDFJ"/>
    <property type="match status" value="1"/>
</dbReference>
<evidence type="ECO:0000256" key="6">
    <source>
        <dbReference type="SAM" id="Phobius"/>
    </source>
</evidence>
<feature type="transmembrane region" description="Helical" evidence="6">
    <location>
        <begin position="28"/>
        <end position="46"/>
    </location>
</feature>
<evidence type="ECO:0000313" key="8">
    <source>
        <dbReference type="EMBL" id="ANV78759.1"/>
    </source>
</evidence>
<name>A0A1B1T8Z5_9ARCH</name>
<dbReference type="PROSITE" id="PS50156">
    <property type="entry name" value="SSD"/>
    <property type="match status" value="1"/>
</dbReference>
<keyword evidence="5 6" id="KW-0472">Membrane</keyword>
<evidence type="ECO:0000256" key="1">
    <source>
        <dbReference type="ARBA" id="ARBA00004651"/>
    </source>
</evidence>
<accession>A0A1B1T8Z5</accession>
<protein>
    <recommendedName>
        <fullName evidence="7">SSD domain-containing protein</fullName>
    </recommendedName>
</protein>
<feature type="transmembrane region" description="Helical" evidence="6">
    <location>
        <begin position="329"/>
        <end position="353"/>
    </location>
</feature>
<dbReference type="EMBL" id="KP211799">
    <property type="protein sequence ID" value="ANV78759.1"/>
    <property type="molecule type" value="Genomic_DNA"/>
</dbReference>
<feature type="transmembrane region" description="Helical" evidence="6">
    <location>
        <begin position="252"/>
        <end position="277"/>
    </location>
</feature>
<feature type="domain" description="SSD" evidence="7">
    <location>
        <begin position="226"/>
        <end position="352"/>
    </location>
</feature>
<evidence type="ECO:0000259" key="7">
    <source>
        <dbReference type="PROSITE" id="PS50156"/>
    </source>
</evidence>
<organism evidence="8">
    <name type="scientific">uncultured Poseidoniia archaeon</name>
    <dbReference type="NCBI Taxonomy" id="1697135"/>
    <lineage>
        <taxon>Archaea</taxon>
        <taxon>Methanobacteriati</taxon>
        <taxon>Thermoplasmatota</taxon>
        <taxon>Candidatus Poseidoniia</taxon>
        <taxon>environmental samples</taxon>
    </lineage>
</organism>
<dbReference type="Pfam" id="PF03176">
    <property type="entry name" value="MMPL"/>
    <property type="match status" value="2"/>
</dbReference>
<dbReference type="PANTHER" id="PTHR33406">
    <property type="entry name" value="MEMBRANE PROTEIN MJ1562-RELATED"/>
    <property type="match status" value="1"/>
</dbReference>
<dbReference type="AlphaFoldDB" id="A0A1B1T8Z5"/>
<dbReference type="InterPro" id="IPR050545">
    <property type="entry name" value="Mycobact_MmpL"/>
</dbReference>
<dbReference type="InterPro" id="IPR004869">
    <property type="entry name" value="MMPL_dom"/>
</dbReference>
<keyword evidence="2" id="KW-1003">Cell membrane</keyword>
<dbReference type="GO" id="GO:0005886">
    <property type="term" value="C:plasma membrane"/>
    <property type="evidence" value="ECO:0007669"/>
    <property type="project" value="UniProtKB-SubCell"/>
</dbReference>
<feature type="transmembrane region" description="Helical" evidence="6">
    <location>
        <begin position="619"/>
        <end position="639"/>
    </location>
</feature>
<feature type="transmembrane region" description="Helical" evidence="6">
    <location>
        <begin position="659"/>
        <end position="680"/>
    </location>
</feature>
<evidence type="ECO:0000256" key="5">
    <source>
        <dbReference type="ARBA" id="ARBA00023136"/>
    </source>
</evidence>
<dbReference type="SUPFAM" id="SSF82866">
    <property type="entry name" value="Multidrug efflux transporter AcrB transmembrane domain"/>
    <property type="match status" value="2"/>
</dbReference>
<feature type="transmembrane region" description="Helical" evidence="6">
    <location>
        <begin position="388"/>
        <end position="406"/>
    </location>
</feature>
<reference evidence="8" key="2">
    <citation type="journal article" date="2015" name="ISME J.">
        <title>A new class of marine Euryarchaeota group II from the Mediterranean deep chlorophyll maximum.</title>
        <authorList>
            <person name="Martin-Cuadrado A.B."/>
            <person name="Garcia-Heredia I."/>
            <person name="Molto A.G."/>
            <person name="Lopez-Ubeda R."/>
            <person name="Kimes N."/>
            <person name="Lopez-Garcia P."/>
            <person name="Moreira D."/>
            <person name="Rodriguez-Valera F."/>
        </authorList>
    </citation>
    <scope>NUCLEOTIDE SEQUENCE</scope>
</reference>
<feature type="transmembrane region" description="Helical" evidence="6">
    <location>
        <begin position="298"/>
        <end position="317"/>
    </location>
</feature>
<feature type="transmembrane region" description="Helical" evidence="6">
    <location>
        <begin position="701"/>
        <end position="724"/>
    </location>
</feature>
<keyword evidence="3 6" id="KW-0812">Transmembrane</keyword>
<reference evidence="8" key="1">
    <citation type="submission" date="2014-11" db="EMBL/GenBank/DDBJ databases">
        <authorList>
            <person name="Zhu J."/>
            <person name="Qi W."/>
            <person name="Song R."/>
        </authorList>
    </citation>
    <scope>NUCLEOTIDE SEQUENCE</scope>
</reference>
<feature type="transmembrane region" description="Helical" evidence="6">
    <location>
        <begin position="207"/>
        <end position="240"/>
    </location>
</feature>
<feature type="transmembrane region" description="Helical" evidence="6">
    <location>
        <begin position="590"/>
        <end position="607"/>
    </location>
</feature>
<dbReference type="Gene3D" id="1.20.1640.10">
    <property type="entry name" value="Multidrug efflux transporter AcrB transmembrane domain"/>
    <property type="match status" value="2"/>
</dbReference>
<evidence type="ECO:0000256" key="3">
    <source>
        <dbReference type="ARBA" id="ARBA00022692"/>
    </source>
</evidence>
<keyword evidence="4 6" id="KW-1133">Transmembrane helix</keyword>
<comment type="subcellular location">
    <subcellularLocation>
        <location evidence="1">Cell membrane</location>
        <topology evidence="1">Multi-pass membrane protein</topology>
    </subcellularLocation>
</comment>
<sequence length="777" mass="85928">MEGTTDPSVLEDRLYYKIGSFVYDNAKVVLVATLLLGVGLAGLITLEPKYIEGFGEGDLESVHGWDAIATGFSDENESSYEVFYVLFHHPSGNSSDVEIRTAMEETVRVFQTNEDVTIDYPWFTNEANKSNLISTIDESWSRIRVQVNLDREDSKVLLKETIEDLELPEDAPEGMEKWVTGNLAIDVVFDLTLEEELIKAELISAPLTLLILLLVFGSLVAAGLPVLTGIYTVIAAVGIVTGLTYIFDDITIYANNIVSLLGIGLSVDYSLFIVNRFREELRRGRDHKTAIAMTSATAGRAIFFSAMTVMVGLMGMLFFENTGLPSLGWGGICATLVALVSSVVLLPAILSLLGDRINSLKVPFSMTDTNKEDGFWSWIAEGVMKRPLSVLIPAVMVLLIAGSPFLQADWGITTYKALSPDDESRNGLELTDVYWPENVGNTAQIVFEIEENIDPFSEENIRNLYDFSKEIMTIEHTSYVYTYAHFDSSMNIEEVIAFWDDSEDENLTSEEKYILDLQRNFHLESSVGNNVILVIVGIEGEQSSEDSRDVVNSIRSLESKNDQFGSQSTVNVAGIAAYNQDVLEAVAENMPIALVFILISSYILIFLQVRSVVLPLKALVMNVLSVSASFGVLVWIFQYGNGAELLNFTPQPIDPTTPVMIFAILFGLSMDYEVLMLSRIHEEWERTKDNTKAVAVGLQKSGRIITSAALVMITVFSAFGVSSVVLMKQFGFMLALGVAVDASIVRALVVPSTMRLMGDINWWAPSWISKNESDEEE</sequence>
<evidence type="ECO:0000256" key="2">
    <source>
        <dbReference type="ARBA" id="ARBA00022475"/>
    </source>
</evidence>
<proteinExistence type="predicted"/>
<evidence type="ECO:0000256" key="4">
    <source>
        <dbReference type="ARBA" id="ARBA00022989"/>
    </source>
</evidence>
<dbReference type="InterPro" id="IPR000731">
    <property type="entry name" value="SSD"/>
</dbReference>